<dbReference type="AlphaFoldDB" id="A0A6L2K2I5"/>
<protein>
    <submittedName>
        <fullName evidence="2">Uncharacterized protein</fullName>
    </submittedName>
</protein>
<dbReference type="EMBL" id="BKCJ010001546">
    <property type="protein sequence ID" value="GEU42255.1"/>
    <property type="molecule type" value="Genomic_DNA"/>
</dbReference>
<proteinExistence type="predicted"/>
<feature type="compositionally biased region" description="Gly residues" evidence="1">
    <location>
        <begin position="63"/>
        <end position="73"/>
    </location>
</feature>
<accession>A0A6L2K2I5</accession>
<feature type="region of interest" description="Disordered" evidence="1">
    <location>
        <begin position="189"/>
        <end position="214"/>
    </location>
</feature>
<feature type="compositionally biased region" description="Polar residues" evidence="1">
    <location>
        <begin position="49"/>
        <end position="58"/>
    </location>
</feature>
<name>A0A6L2K2I5_TANCI</name>
<organism evidence="2">
    <name type="scientific">Tanacetum cinerariifolium</name>
    <name type="common">Dalmatian daisy</name>
    <name type="synonym">Chrysanthemum cinerariifolium</name>
    <dbReference type="NCBI Taxonomy" id="118510"/>
    <lineage>
        <taxon>Eukaryota</taxon>
        <taxon>Viridiplantae</taxon>
        <taxon>Streptophyta</taxon>
        <taxon>Embryophyta</taxon>
        <taxon>Tracheophyta</taxon>
        <taxon>Spermatophyta</taxon>
        <taxon>Magnoliopsida</taxon>
        <taxon>eudicotyledons</taxon>
        <taxon>Gunneridae</taxon>
        <taxon>Pentapetalae</taxon>
        <taxon>asterids</taxon>
        <taxon>campanulids</taxon>
        <taxon>Asterales</taxon>
        <taxon>Asteraceae</taxon>
        <taxon>Asteroideae</taxon>
        <taxon>Anthemideae</taxon>
        <taxon>Anthemidinae</taxon>
        <taxon>Tanacetum</taxon>
    </lineage>
</organism>
<feature type="region of interest" description="Disordered" evidence="1">
    <location>
        <begin position="43"/>
        <end position="83"/>
    </location>
</feature>
<comment type="caution">
    <text evidence="2">The sequence shown here is derived from an EMBL/GenBank/DDBJ whole genome shotgun (WGS) entry which is preliminary data.</text>
</comment>
<gene>
    <name evidence="2" type="ORF">Tci_014233</name>
</gene>
<evidence type="ECO:0000256" key="1">
    <source>
        <dbReference type="SAM" id="MobiDB-lite"/>
    </source>
</evidence>
<sequence>MYRLSFDSPSPQPNQGYSPLHINLEMDIENLFVTQEYYAGQGSGQGSSATQDFYTGQDYSMGHGSGQGSGMGGPPDPAEDESLVKEVPPLPRSKVALCKAWIDVSKNTIRGNTMKMRRFWGRFWITLRMKWRKISEDTMPSPPNGKIGVVLELSNFVSFKKMSNEGTRAGHDHVDRKDVEMPLFYMQQNKGSKKSKTPETNSHGISDSAHDDLNLNEEANDYGEEFREVQPIPINEKTSSRLVGEKKKQQESYIQLKNHELEINEAAHREALKLKEPNVAGIVWGLVVEVVGMVKMTGNGGKWSLQSWREKLCIA</sequence>
<evidence type="ECO:0000313" key="2">
    <source>
        <dbReference type="EMBL" id="GEU42255.1"/>
    </source>
</evidence>
<reference evidence="2" key="1">
    <citation type="journal article" date="2019" name="Sci. Rep.">
        <title>Draft genome of Tanacetum cinerariifolium, the natural source of mosquito coil.</title>
        <authorList>
            <person name="Yamashiro T."/>
            <person name="Shiraishi A."/>
            <person name="Satake H."/>
            <person name="Nakayama K."/>
        </authorList>
    </citation>
    <scope>NUCLEOTIDE SEQUENCE</scope>
</reference>